<dbReference type="Proteomes" id="UP001285354">
    <property type="component" value="Unassembled WGS sequence"/>
</dbReference>
<feature type="region of interest" description="Disordered" evidence="1">
    <location>
        <begin position="645"/>
        <end position="698"/>
    </location>
</feature>
<feature type="compositionally biased region" description="Polar residues" evidence="1">
    <location>
        <begin position="651"/>
        <end position="669"/>
    </location>
</feature>
<feature type="compositionally biased region" description="Basic residues" evidence="1">
    <location>
        <begin position="37"/>
        <end position="47"/>
    </location>
</feature>
<feature type="compositionally biased region" description="Low complexity" evidence="1">
    <location>
        <begin position="11"/>
        <end position="23"/>
    </location>
</feature>
<feature type="compositionally biased region" description="Polar residues" evidence="1">
    <location>
        <begin position="878"/>
        <end position="887"/>
    </location>
</feature>
<evidence type="ECO:0000259" key="2">
    <source>
        <dbReference type="Pfam" id="PF10056"/>
    </source>
</evidence>
<feature type="compositionally biased region" description="Basic residues" evidence="1">
    <location>
        <begin position="1"/>
        <end position="10"/>
    </location>
</feature>
<protein>
    <recommendedName>
        <fullName evidence="2">DUF2293 domain-containing protein</fullName>
    </recommendedName>
</protein>
<dbReference type="EMBL" id="JAUBYV010000007">
    <property type="protein sequence ID" value="KAK2625641.1"/>
    <property type="molecule type" value="Genomic_DNA"/>
</dbReference>
<comment type="caution">
    <text evidence="3">The sequence shown here is derived from an EMBL/GenBank/DDBJ whole genome shotgun (WGS) entry which is preliminary data.</text>
</comment>
<evidence type="ECO:0000256" key="1">
    <source>
        <dbReference type="SAM" id="MobiDB-lite"/>
    </source>
</evidence>
<feature type="region of interest" description="Disordered" evidence="1">
    <location>
        <begin position="1"/>
        <end position="47"/>
    </location>
</feature>
<dbReference type="PANTHER" id="PTHR38113:SF1">
    <property type="entry name" value="DUF2293 DOMAIN-CONTAINING PROTEIN"/>
    <property type="match status" value="1"/>
</dbReference>
<accession>A0AAD9SXL6</accession>
<feature type="compositionally biased region" description="Acidic residues" evidence="1">
    <location>
        <begin position="313"/>
        <end position="340"/>
    </location>
</feature>
<gene>
    <name evidence="3" type="ORF">QTJ16_004953</name>
</gene>
<sequence>MVRSMGKKKIAAAAKVQAGAKTAPGASKDRLRNQERRARKLLERRKKEKKSYTAMDWSVPAPSHLVAKLDLPRVKFKHQSYFEFTENPEKRQKKLEFQVTNKPPPPGFMFVPIGDPVLTNACKELSRSKDAMIFIVSAHNLKEENSKISEHVHRTGYYFRETIVEEARGIVGETVILNSNIQPGTVEPIPEAQDEINKQADSAIRDLFPRIPNTDRVMIIEHAFKKGAEFHGEPTVGLQANIPLSRRVQLAVLAHIRHTHTRYDKLLKETSWMNARKAVEPVCLDILIKWRGDEETGRDQMDEILREVVIITDSEDDESDEDEDSDEDESSDEDDSEEGEITSAECAEFSAQPNSRHQRRPSVNLIHHKHNNTTGPLTGRTNVDAISSRTRAKNLKKKEHRGFKRYQAAWEDALSRQQIARAHTRSPYGYTESTRPRSKAAPSSATAYDSFVEMSRPDPAYWQYGWNGSLGNEVNAYSTARPAYCQDFPRRSDATEHQDVRQQYGTMVNSPYKTTGAQPPQVVRRSPVKHGLQDLLVQSIETVQSDISSTRRDEWHGPVVRDGFNQSRVISHRTQSPAPRQVIVINDDSPQVKRRRLVRENDSSHFRPFPARENSTFAPPSHSDSLTLKSSSSVRNGFYDSNALGRHPRLESTQGMSLSDTQSFYTDPTTGERLPIYDAPEDSRYETHPGPLGRSDGGPVPFEREATLAMRQVVHSQLPHGDIYRRRPLGTHNSSKLPDLGDGGIRQPAFECATQNQKKSIFQELSVSHQPSRSYNSAPNFGSPDHAFIQSFSNSTIDGSLRPSKNGFNTAPSRVSQSHTCRENLAHMESSVRSSTPPGQRRSIVRCVQGPTQHRKTQQQPVYYNQSQCDDSDRNIPFTGQGSSLHEQQPFREVVPTYVRSIPPTREVIYLE</sequence>
<dbReference type="Pfam" id="PF10056">
    <property type="entry name" value="DUF2293"/>
    <property type="match status" value="1"/>
</dbReference>
<reference evidence="3" key="1">
    <citation type="submission" date="2023-06" db="EMBL/GenBank/DDBJ databases">
        <title>Draft genome of Marssonina rosae.</title>
        <authorList>
            <person name="Cheng Q."/>
        </authorList>
    </citation>
    <scope>NUCLEOTIDE SEQUENCE</scope>
    <source>
        <strain evidence="3">R4</strain>
    </source>
</reference>
<name>A0AAD9SXL6_9HELO</name>
<feature type="region of interest" description="Disordered" evidence="1">
    <location>
        <begin position="421"/>
        <end position="444"/>
    </location>
</feature>
<evidence type="ECO:0000313" key="4">
    <source>
        <dbReference type="Proteomes" id="UP001285354"/>
    </source>
</evidence>
<feature type="compositionally biased region" description="Polar residues" evidence="1">
    <location>
        <begin position="858"/>
        <end position="869"/>
    </location>
</feature>
<feature type="domain" description="DUF2293" evidence="2">
    <location>
        <begin position="203"/>
        <end position="291"/>
    </location>
</feature>
<keyword evidence="4" id="KW-1185">Reference proteome</keyword>
<organism evidence="3 4">
    <name type="scientific">Diplocarpon rosae</name>
    <dbReference type="NCBI Taxonomy" id="946125"/>
    <lineage>
        <taxon>Eukaryota</taxon>
        <taxon>Fungi</taxon>
        <taxon>Dikarya</taxon>
        <taxon>Ascomycota</taxon>
        <taxon>Pezizomycotina</taxon>
        <taxon>Leotiomycetes</taxon>
        <taxon>Helotiales</taxon>
        <taxon>Drepanopezizaceae</taxon>
        <taxon>Diplocarpon</taxon>
    </lineage>
</organism>
<feature type="region of interest" description="Disordered" evidence="1">
    <location>
        <begin position="310"/>
        <end position="361"/>
    </location>
</feature>
<feature type="region of interest" description="Disordered" evidence="1">
    <location>
        <begin position="598"/>
        <end position="631"/>
    </location>
</feature>
<dbReference type="InterPro" id="IPR018744">
    <property type="entry name" value="DUF2293"/>
</dbReference>
<feature type="compositionally biased region" description="Basic and acidic residues" evidence="1">
    <location>
        <begin position="27"/>
        <end position="36"/>
    </location>
</feature>
<proteinExistence type="predicted"/>
<evidence type="ECO:0000313" key="3">
    <source>
        <dbReference type="EMBL" id="KAK2625641.1"/>
    </source>
</evidence>
<dbReference type="PANTHER" id="PTHR38113">
    <property type="match status" value="1"/>
</dbReference>
<feature type="region of interest" description="Disordered" evidence="1">
    <location>
        <begin position="849"/>
        <end position="888"/>
    </location>
</feature>
<feature type="compositionally biased region" description="Low complexity" evidence="1">
    <location>
        <begin position="621"/>
        <end position="631"/>
    </location>
</feature>
<dbReference type="AlphaFoldDB" id="A0AAD9SXL6"/>